<evidence type="ECO:0000259" key="2">
    <source>
        <dbReference type="Pfam" id="PF01910"/>
    </source>
</evidence>
<dbReference type="SUPFAM" id="SSF89957">
    <property type="entry name" value="MTH1187/YkoF-like"/>
    <property type="match status" value="1"/>
</dbReference>
<evidence type="ECO:0000313" key="3">
    <source>
        <dbReference type="EMBL" id="TWT38123.1"/>
    </source>
</evidence>
<reference evidence="3 4" key="1">
    <citation type="submission" date="2019-02" db="EMBL/GenBank/DDBJ databases">
        <title>Deep-cultivation of Planctomycetes and their phenomic and genomic characterization uncovers novel biology.</title>
        <authorList>
            <person name="Wiegand S."/>
            <person name="Jogler M."/>
            <person name="Boedeker C."/>
            <person name="Pinto D."/>
            <person name="Vollmers J."/>
            <person name="Rivas-Marin E."/>
            <person name="Kohn T."/>
            <person name="Peeters S.H."/>
            <person name="Heuer A."/>
            <person name="Rast P."/>
            <person name="Oberbeckmann S."/>
            <person name="Bunk B."/>
            <person name="Jeske O."/>
            <person name="Meyerdierks A."/>
            <person name="Storesund J.E."/>
            <person name="Kallscheuer N."/>
            <person name="Luecker S."/>
            <person name="Lage O.M."/>
            <person name="Pohl T."/>
            <person name="Merkel B.J."/>
            <person name="Hornburger P."/>
            <person name="Mueller R.-W."/>
            <person name="Bruemmer F."/>
            <person name="Labrenz M."/>
            <person name="Spormann A.M."/>
            <person name="Op Den Camp H."/>
            <person name="Overmann J."/>
            <person name="Amann R."/>
            <person name="Jetten M.S.M."/>
            <person name="Mascher T."/>
            <person name="Medema M.H."/>
            <person name="Devos D.P."/>
            <person name="Kaster A.-K."/>
            <person name="Ovreas L."/>
            <person name="Rohde M."/>
            <person name="Galperin M.Y."/>
            <person name="Jogler C."/>
        </authorList>
    </citation>
    <scope>NUCLEOTIDE SEQUENCE [LARGE SCALE GENOMIC DNA]</scope>
    <source>
        <strain evidence="3 4">KOR34</strain>
    </source>
</reference>
<comment type="caution">
    <text evidence="3">The sequence shown here is derived from an EMBL/GenBank/DDBJ whole genome shotgun (WGS) entry which is preliminary data.</text>
</comment>
<accession>A0A5C5VJF7</accession>
<dbReference type="InterPro" id="IPR051614">
    <property type="entry name" value="UPF0045_domain"/>
</dbReference>
<gene>
    <name evidence="3" type="ORF">KOR34_30910</name>
</gene>
<dbReference type="EMBL" id="SIHJ01000001">
    <property type="protein sequence ID" value="TWT38123.1"/>
    <property type="molecule type" value="Genomic_DNA"/>
</dbReference>
<dbReference type="Gene3D" id="3.30.70.930">
    <property type="match status" value="1"/>
</dbReference>
<evidence type="ECO:0000256" key="1">
    <source>
        <dbReference type="ARBA" id="ARBA00010272"/>
    </source>
</evidence>
<keyword evidence="4" id="KW-1185">Reference proteome</keyword>
<dbReference type="AlphaFoldDB" id="A0A5C5VJF7"/>
<dbReference type="RefSeq" id="WP_146565414.1">
    <property type="nucleotide sequence ID" value="NZ_SIHJ01000001.1"/>
</dbReference>
<dbReference type="OrthoDB" id="5886358at2"/>
<name>A0A5C5VJF7_9BACT</name>
<protein>
    <recommendedName>
        <fullName evidence="2">Thiamine-binding protein domain-containing protein</fullName>
    </recommendedName>
</protein>
<dbReference type="GO" id="GO:0005829">
    <property type="term" value="C:cytosol"/>
    <property type="evidence" value="ECO:0007669"/>
    <property type="project" value="TreeGrafter"/>
</dbReference>
<dbReference type="InterPro" id="IPR029756">
    <property type="entry name" value="MTH1187/YkoF-like"/>
</dbReference>
<dbReference type="PANTHER" id="PTHR33777">
    <property type="entry name" value="UPF0045 PROTEIN ECM15"/>
    <property type="match status" value="1"/>
</dbReference>
<dbReference type="Pfam" id="PF01910">
    <property type="entry name" value="Thiamine_BP"/>
    <property type="match status" value="1"/>
</dbReference>
<comment type="similarity">
    <text evidence="1">Belongs to the UPF0045 family.</text>
</comment>
<evidence type="ECO:0000313" key="4">
    <source>
        <dbReference type="Proteomes" id="UP000316714"/>
    </source>
</evidence>
<dbReference type="PANTHER" id="PTHR33777:SF1">
    <property type="entry name" value="UPF0045 PROTEIN ECM15"/>
    <property type="match status" value="1"/>
</dbReference>
<dbReference type="InterPro" id="IPR002767">
    <property type="entry name" value="Thiamine_BP"/>
</dbReference>
<proteinExistence type="inferred from homology"/>
<dbReference type="Proteomes" id="UP000316714">
    <property type="component" value="Unassembled WGS sequence"/>
</dbReference>
<dbReference type="NCBIfam" id="TIGR00106">
    <property type="entry name" value="MTH1187 family thiamine-binding protein"/>
    <property type="match status" value="1"/>
</dbReference>
<feature type="domain" description="Thiamine-binding protein" evidence="2">
    <location>
        <begin position="4"/>
        <end position="93"/>
    </location>
</feature>
<organism evidence="3 4">
    <name type="scientific">Posidoniimonas corsicana</name>
    <dbReference type="NCBI Taxonomy" id="1938618"/>
    <lineage>
        <taxon>Bacteria</taxon>
        <taxon>Pseudomonadati</taxon>
        <taxon>Planctomycetota</taxon>
        <taxon>Planctomycetia</taxon>
        <taxon>Pirellulales</taxon>
        <taxon>Lacipirellulaceae</taxon>
        <taxon>Posidoniimonas</taxon>
    </lineage>
</organism>
<sequence>MVLMELSVVPLGKGESVSAYVAQCVALIDQSGLDYQLNAMGTIVEGELPRVLSLAQQCVELMAQHSDRVTASIKLDYRKGASGRIAAKVASVQAKLDGN</sequence>